<sequence>MEKDIFLTKKILNKTNRDSHRGIQIFLWIYGEPKACDQKALIIISELKNG</sequence>
<reference evidence="1" key="1">
    <citation type="submission" date="2018-02" db="EMBL/GenBank/DDBJ databases">
        <title>Rhizophora mucronata_Transcriptome.</title>
        <authorList>
            <person name="Meera S.P."/>
            <person name="Sreeshan A."/>
            <person name="Augustine A."/>
        </authorList>
    </citation>
    <scope>NUCLEOTIDE SEQUENCE</scope>
    <source>
        <tissue evidence="1">Leaf</tissue>
    </source>
</reference>
<dbReference type="AlphaFoldDB" id="A0A2P2IMX6"/>
<protein>
    <submittedName>
        <fullName evidence="1">Uncharacterized protein</fullName>
    </submittedName>
</protein>
<proteinExistence type="predicted"/>
<organism evidence="1">
    <name type="scientific">Rhizophora mucronata</name>
    <name type="common">Asiatic mangrove</name>
    <dbReference type="NCBI Taxonomy" id="61149"/>
    <lineage>
        <taxon>Eukaryota</taxon>
        <taxon>Viridiplantae</taxon>
        <taxon>Streptophyta</taxon>
        <taxon>Embryophyta</taxon>
        <taxon>Tracheophyta</taxon>
        <taxon>Spermatophyta</taxon>
        <taxon>Magnoliopsida</taxon>
        <taxon>eudicotyledons</taxon>
        <taxon>Gunneridae</taxon>
        <taxon>Pentapetalae</taxon>
        <taxon>rosids</taxon>
        <taxon>fabids</taxon>
        <taxon>Malpighiales</taxon>
        <taxon>Rhizophoraceae</taxon>
        <taxon>Rhizophora</taxon>
    </lineage>
</organism>
<evidence type="ECO:0000313" key="1">
    <source>
        <dbReference type="EMBL" id="MBW82575.1"/>
    </source>
</evidence>
<accession>A0A2P2IMX6</accession>
<name>A0A2P2IMX6_RHIMU</name>
<dbReference type="EMBL" id="GGEC01002092">
    <property type="protein sequence ID" value="MBW82575.1"/>
    <property type="molecule type" value="Transcribed_RNA"/>
</dbReference>